<dbReference type="EMBL" id="CAJMXA010003614">
    <property type="protein sequence ID" value="CAE6507357.1"/>
    <property type="molecule type" value="Genomic_DNA"/>
</dbReference>
<protein>
    <submittedName>
        <fullName evidence="1">Uncharacterized protein</fullName>
    </submittedName>
</protein>
<dbReference type="AlphaFoldDB" id="A0A8H3D316"/>
<reference evidence="1" key="1">
    <citation type="submission" date="2021-01" db="EMBL/GenBank/DDBJ databases">
        <authorList>
            <person name="Kaushik A."/>
        </authorList>
    </citation>
    <scope>NUCLEOTIDE SEQUENCE</scope>
    <source>
        <strain evidence="1">AG6-10EEA</strain>
    </source>
</reference>
<comment type="caution">
    <text evidence="1">The sequence shown here is derived from an EMBL/GenBank/DDBJ whole genome shotgun (WGS) entry which is preliminary data.</text>
</comment>
<sequence>MAHKTTNHGVFPDPNVGPMDLAQVVQGLNKVAAETRWTFKELQAFQAHASKWYNTLQGNWLFGDVPSDLPALVQVVRGLLDWSDETMGMIEDLRAKRKVLWAKYLMLPFELRHTVSGMMYRFGCPSLKEEPEGLRDAFSCAKTLLEKCTTPAPSVEDSKAQVEDQAMLDLTADNTAPLPDQQEMELDTTAVISAATAVAHAAPIASVVPIAPAASAPVVPAVLVAPTPVVPATHAAPVEAATPPSSA</sequence>
<proteinExistence type="predicted"/>
<name>A0A8H3D316_9AGAM</name>
<gene>
    <name evidence="1" type="ORF">RDB_LOCUS122005</name>
</gene>
<accession>A0A8H3D316</accession>
<dbReference type="Proteomes" id="UP000663853">
    <property type="component" value="Unassembled WGS sequence"/>
</dbReference>
<organism evidence="1 2">
    <name type="scientific">Rhizoctonia solani</name>
    <dbReference type="NCBI Taxonomy" id="456999"/>
    <lineage>
        <taxon>Eukaryota</taxon>
        <taxon>Fungi</taxon>
        <taxon>Dikarya</taxon>
        <taxon>Basidiomycota</taxon>
        <taxon>Agaricomycotina</taxon>
        <taxon>Agaricomycetes</taxon>
        <taxon>Cantharellales</taxon>
        <taxon>Ceratobasidiaceae</taxon>
        <taxon>Rhizoctonia</taxon>
    </lineage>
</organism>
<evidence type="ECO:0000313" key="2">
    <source>
        <dbReference type="Proteomes" id="UP000663853"/>
    </source>
</evidence>
<feature type="non-terminal residue" evidence="1">
    <location>
        <position position="1"/>
    </location>
</feature>
<evidence type="ECO:0000313" key="1">
    <source>
        <dbReference type="EMBL" id="CAE6507357.1"/>
    </source>
</evidence>